<feature type="coiled-coil region" evidence="1">
    <location>
        <begin position="264"/>
        <end position="291"/>
    </location>
</feature>
<dbReference type="EMBL" id="FR746099">
    <property type="protein sequence ID" value="CCC41406.1"/>
    <property type="molecule type" value="Genomic_DNA"/>
</dbReference>
<dbReference type="AlphaFoldDB" id="G0LMT6"/>
<dbReference type="GeneID" id="12448508"/>
<dbReference type="HOGENOM" id="CLU_800790_0_0_2"/>
<feature type="transmembrane region" description="Helical" evidence="2">
    <location>
        <begin position="233"/>
        <end position="254"/>
    </location>
</feature>
<evidence type="ECO:0000256" key="1">
    <source>
        <dbReference type="SAM" id="Coils"/>
    </source>
</evidence>
<dbReference type="OrthoDB" id="237955at2157"/>
<protein>
    <submittedName>
        <fullName evidence="3">Uncharacterized protein</fullName>
    </submittedName>
</protein>
<dbReference type="KEGG" id="hwc:Hqrw_3663"/>
<name>G0LMT6_HALWC</name>
<reference evidence="3 4" key="1">
    <citation type="journal article" date="2011" name="PLoS ONE">
        <title>Haloquadratum walsbyi: limited diversity in a global pond.</title>
        <authorList>
            <person name="Dyall-Smith M."/>
            <person name="Pfeiffer F."/>
            <person name="Klee K."/>
            <person name="Palm P."/>
            <person name="Gross K."/>
            <person name="Schuster S.C."/>
            <person name="Rampp M."/>
            <person name="Oesterhelt D."/>
        </authorList>
    </citation>
    <scope>NUCLEOTIDE SEQUENCE [LARGE SCALE GENOMIC DNA]</scope>
    <source>
        <strain evidence="4">DSM 16854 / JCM 12705 / C23</strain>
    </source>
</reference>
<feature type="transmembrane region" description="Helical" evidence="2">
    <location>
        <begin position="116"/>
        <end position="139"/>
    </location>
</feature>
<organism evidence="3 4">
    <name type="scientific">Haloquadratum walsbyi (strain DSM 16854 / JCM 12705 / C23)</name>
    <dbReference type="NCBI Taxonomy" id="768065"/>
    <lineage>
        <taxon>Archaea</taxon>
        <taxon>Methanobacteriati</taxon>
        <taxon>Methanobacteriota</taxon>
        <taxon>Stenosarchaea group</taxon>
        <taxon>Halobacteria</taxon>
        <taxon>Halobacteriales</taxon>
        <taxon>Haloferacaceae</taxon>
        <taxon>Haloquadratum</taxon>
    </lineage>
</organism>
<keyword evidence="2" id="KW-1133">Transmembrane helix</keyword>
<feature type="transmembrane region" description="Helical" evidence="2">
    <location>
        <begin position="29"/>
        <end position="50"/>
    </location>
</feature>
<evidence type="ECO:0000313" key="3">
    <source>
        <dbReference type="EMBL" id="CCC41406.1"/>
    </source>
</evidence>
<dbReference type="CDD" id="cd14688">
    <property type="entry name" value="bZIP_YAP"/>
    <property type="match status" value="1"/>
</dbReference>
<dbReference type="RefSeq" id="WP_014556781.1">
    <property type="nucleotide sequence ID" value="NC_017459.1"/>
</dbReference>
<evidence type="ECO:0000256" key="2">
    <source>
        <dbReference type="SAM" id="Phobius"/>
    </source>
</evidence>
<feature type="transmembrane region" description="Helical" evidence="2">
    <location>
        <begin position="56"/>
        <end position="78"/>
    </location>
</feature>
<keyword evidence="2" id="KW-0472">Membrane</keyword>
<feature type="transmembrane region" description="Helical" evidence="2">
    <location>
        <begin position="328"/>
        <end position="349"/>
    </location>
</feature>
<dbReference type="Proteomes" id="UP000007954">
    <property type="component" value="Chromosome"/>
</dbReference>
<keyword evidence="2" id="KW-0812">Transmembrane</keyword>
<sequence length="355" mass="40674">MNSTNKYHSDVIWLSKIVEWGNQYTTSTLLSAVLTVGWIPIVTTIIAVDVGEADRMFLIGQSLACLMVIIGPFDVWYFDQKLLPRFFQHADRRLTPTDDPTLAKLSRKYDRYYARYWWVNVAIWVILVLGVFIVSQSYFQTQGITTIVEQGAYLVFFIYWLVIAGLRTHAALITVLAIKSFAEEAELDIEPLHPDGLGGLSTVGELAIQVTVIMSLGSFALPLSFELASEVAFGYFVYIGVFLFILNLIVLFAYPTYKMNRRAQQVREQALRKHKERIRDLEQKLAIPENQDDVDAENHQLLQMEIQRARQEFRDNQNVQLYPLSMSIIARLVSSIILPVLFIFFDIFISDLISV</sequence>
<accession>G0LMT6</accession>
<evidence type="ECO:0000313" key="4">
    <source>
        <dbReference type="Proteomes" id="UP000007954"/>
    </source>
</evidence>
<gene>
    <name evidence="3" type="ordered locus">Hqrw_3663</name>
</gene>
<feature type="transmembrane region" description="Helical" evidence="2">
    <location>
        <begin position="151"/>
        <end position="178"/>
    </location>
</feature>
<proteinExistence type="predicted"/>
<keyword evidence="1" id="KW-0175">Coiled coil</keyword>
<feature type="transmembrane region" description="Helical" evidence="2">
    <location>
        <begin position="199"/>
        <end position="221"/>
    </location>
</feature>